<sequence>MMDNEYAAVGFTYDSFDDLMYDLMDETGGKGLTIPGFEGVVVYQDPTGPRMSAFKDEDGWRTNPGFLTDTPIDATAYRVGDFIAHVAIRRADNGEVFNNVIAASDEFFALPPGNPAGGQSIRTPQGALSAWAKEYELFDDAATWAASDNAFTSQDADGNQQTTPNMLFSPSAEKFHQDFSPRDLSPYAKLVGEIAAIKKRTNQLTKQTFLIATINYPAGELPVLFPGDTQVKAGNVFDGTVFLSFGAGFWANREQSQS</sequence>
<name>A0AB36CMV5_9CORY</name>
<accession>A0AB36CMV5</accession>
<dbReference type="Proteomes" id="UP000544551">
    <property type="component" value="Unassembled WGS sequence"/>
</dbReference>
<dbReference type="RefSeq" id="WP_168970229.1">
    <property type="nucleotide sequence ID" value="NZ_JABAFZ010000009.1"/>
</dbReference>
<evidence type="ECO:0000313" key="1">
    <source>
        <dbReference type="EMBL" id="NME90072.1"/>
    </source>
</evidence>
<comment type="caution">
    <text evidence="1">The sequence shown here is derived from an EMBL/GenBank/DDBJ whole genome shotgun (WGS) entry which is preliminary data.</text>
</comment>
<protein>
    <submittedName>
        <fullName evidence="1">Uncharacterized protein</fullName>
    </submittedName>
</protein>
<proteinExistence type="predicted"/>
<reference evidence="1 2" key="1">
    <citation type="submission" date="2020-04" db="EMBL/GenBank/DDBJ databases">
        <authorList>
            <person name="Hitch T.C.A."/>
            <person name="Wylensek D."/>
            <person name="Clavel T."/>
        </authorList>
    </citation>
    <scope>NUCLEOTIDE SEQUENCE [LARGE SCALE GENOMIC DNA]</scope>
    <source>
        <strain evidence="1 2">BL-383-APC-3D</strain>
    </source>
</reference>
<dbReference type="EMBL" id="JABAFZ010000009">
    <property type="protein sequence ID" value="NME90072.1"/>
    <property type="molecule type" value="Genomic_DNA"/>
</dbReference>
<gene>
    <name evidence="1" type="ORF">HF853_10395</name>
</gene>
<organism evidence="1 2">
    <name type="scientific">Corynebacterium stationis</name>
    <dbReference type="NCBI Taxonomy" id="1705"/>
    <lineage>
        <taxon>Bacteria</taxon>
        <taxon>Bacillati</taxon>
        <taxon>Actinomycetota</taxon>
        <taxon>Actinomycetes</taxon>
        <taxon>Mycobacteriales</taxon>
        <taxon>Corynebacteriaceae</taxon>
        <taxon>Corynebacterium</taxon>
    </lineage>
</organism>
<evidence type="ECO:0000313" key="2">
    <source>
        <dbReference type="Proteomes" id="UP000544551"/>
    </source>
</evidence>
<dbReference type="AlphaFoldDB" id="A0AB36CMV5"/>